<evidence type="ECO:0000313" key="1">
    <source>
        <dbReference type="EMBL" id="MSB22328.1"/>
    </source>
</evidence>
<proteinExistence type="predicted"/>
<protein>
    <submittedName>
        <fullName evidence="1">Uncharacterized protein</fullName>
    </submittedName>
</protein>
<dbReference type="Proteomes" id="UP000434475">
    <property type="component" value="Unassembled WGS sequence"/>
</dbReference>
<sequence length="95" mass="10550">MFLIKLLALPLVAVVTLIQWVAIFLTSFSAILFDLLAGIIFMVTLAGLMFGVCTGIEALKMLAVSFAIFIIPQIAEWLIERIVDLNYGLRDFIKS</sequence>
<dbReference type="EMBL" id="WKPR01000038">
    <property type="protein sequence ID" value="MSB22328.1"/>
    <property type="molecule type" value="Genomic_DNA"/>
</dbReference>
<dbReference type="AlphaFoldDB" id="A0A174UKT1"/>
<reference evidence="1 2" key="1">
    <citation type="journal article" date="2019" name="Nat. Med.">
        <title>A library of human gut bacterial isolates paired with longitudinal multiomics data enables mechanistic microbiome research.</title>
        <authorList>
            <person name="Poyet M."/>
            <person name="Groussin M."/>
            <person name="Gibbons S.M."/>
            <person name="Avila-Pacheco J."/>
            <person name="Jiang X."/>
            <person name="Kearney S.M."/>
            <person name="Perrotta A.R."/>
            <person name="Berdy B."/>
            <person name="Zhao S."/>
            <person name="Lieberman T.D."/>
            <person name="Swanson P.K."/>
            <person name="Smith M."/>
            <person name="Roesemann S."/>
            <person name="Alexander J.E."/>
            <person name="Rich S.A."/>
            <person name="Livny J."/>
            <person name="Vlamakis H."/>
            <person name="Clish C."/>
            <person name="Bullock K."/>
            <person name="Deik A."/>
            <person name="Scott J."/>
            <person name="Pierce K.A."/>
            <person name="Xavier R.J."/>
            <person name="Alm E.J."/>
        </authorList>
    </citation>
    <scope>NUCLEOTIDE SEQUENCE [LARGE SCALE GENOMIC DNA]</scope>
    <source>
        <strain evidence="1 2">BIOML-A2</strain>
    </source>
</reference>
<dbReference type="RefSeq" id="WP_009259726.1">
    <property type="nucleotide sequence ID" value="NZ_JAJCIK010000073.1"/>
</dbReference>
<organism evidence="1 2">
    <name type="scientific">Flavonifractor plautii</name>
    <name type="common">Fusobacterium plautii</name>
    <dbReference type="NCBI Taxonomy" id="292800"/>
    <lineage>
        <taxon>Bacteria</taxon>
        <taxon>Bacillati</taxon>
        <taxon>Bacillota</taxon>
        <taxon>Clostridia</taxon>
        <taxon>Eubacteriales</taxon>
        <taxon>Oscillospiraceae</taxon>
        <taxon>Flavonifractor</taxon>
    </lineage>
</organism>
<evidence type="ECO:0000313" key="2">
    <source>
        <dbReference type="Proteomes" id="UP000434475"/>
    </source>
</evidence>
<name>A0A174UKT1_FLAPL</name>
<accession>A0A174UKT1</accession>
<comment type="caution">
    <text evidence="1">The sequence shown here is derived from an EMBL/GenBank/DDBJ whole genome shotgun (WGS) entry which is preliminary data.</text>
</comment>
<gene>
    <name evidence="1" type="ORF">GKE97_22950</name>
</gene>